<reference evidence="1" key="1">
    <citation type="journal article" date="2022" name="bioRxiv">
        <title>Genomics of Preaxostyla Flagellates Illuminates Evolutionary Transitions and the Path Towards Mitochondrial Loss.</title>
        <authorList>
            <person name="Novak L.V.F."/>
            <person name="Treitli S.C."/>
            <person name="Pyrih J."/>
            <person name="Halakuc P."/>
            <person name="Pipaliya S.V."/>
            <person name="Vacek V."/>
            <person name="Brzon O."/>
            <person name="Soukal P."/>
            <person name="Eme L."/>
            <person name="Dacks J.B."/>
            <person name="Karnkowska A."/>
            <person name="Elias M."/>
            <person name="Hampl V."/>
        </authorList>
    </citation>
    <scope>NUCLEOTIDE SEQUENCE</scope>
    <source>
        <strain evidence="1">RCP-MX</strain>
    </source>
</reference>
<protein>
    <submittedName>
        <fullName evidence="1">Uncharacterized protein</fullName>
    </submittedName>
</protein>
<gene>
    <name evidence="1" type="ORF">PAPYR_7542</name>
</gene>
<evidence type="ECO:0000313" key="1">
    <source>
        <dbReference type="EMBL" id="KAJ4457035.1"/>
    </source>
</evidence>
<dbReference type="EMBL" id="JAPMOS010000055">
    <property type="protein sequence ID" value="KAJ4457035.1"/>
    <property type="molecule type" value="Genomic_DNA"/>
</dbReference>
<name>A0ABQ8UJR8_9EUKA</name>
<keyword evidence="2" id="KW-1185">Reference proteome</keyword>
<proteinExistence type="predicted"/>
<accession>A0ABQ8UJR8</accession>
<evidence type="ECO:0000313" key="2">
    <source>
        <dbReference type="Proteomes" id="UP001141327"/>
    </source>
</evidence>
<sequence length="206" mass="23665">MCENHSFTVECVNTYRQLIDMRMMKCNITQMAAFSIWLSNLRAMLHAHGMDLSEDAGVNADNIVADGISLCVRDDGKLYGAVDGKKYAAVLSNGHDDWMPSLNVFGHKFVVGLRDESDWYGDRYWGRLFELAFKLDRDELTFGNNKHIDLDTILVHPRTGEYYSTQTKVNDNCVSAVTRLAIEYDKCLEEDREEAVQEKLRIYYIL</sequence>
<comment type="caution">
    <text evidence="1">The sequence shown here is derived from an EMBL/GenBank/DDBJ whole genome shotgun (WGS) entry which is preliminary data.</text>
</comment>
<organism evidence="1 2">
    <name type="scientific">Paratrimastix pyriformis</name>
    <dbReference type="NCBI Taxonomy" id="342808"/>
    <lineage>
        <taxon>Eukaryota</taxon>
        <taxon>Metamonada</taxon>
        <taxon>Preaxostyla</taxon>
        <taxon>Paratrimastigidae</taxon>
        <taxon>Paratrimastix</taxon>
    </lineage>
</organism>
<dbReference type="Proteomes" id="UP001141327">
    <property type="component" value="Unassembled WGS sequence"/>
</dbReference>